<gene>
    <name evidence="3" type="ORF">GK047_01105</name>
</gene>
<dbReference type="AlphaFoldDB" id="A0A6G3ZR64"/>
<dbReference type="GO" id="GO:0008897">
    <property type="term" value="F:holo-[acyl-carrier-protein] synthase activity"/>
    <property type="evidence" value="ECO:0007669"/>
    <property type="project" value="InterPro"/>
</dbReference>
<dbReference type="Pfam" id="PF01648">
    <property type="entry name" value="ACPS"/>
    <property type="match status" value="1"/>
</dbReference>
<keyword evidence="1 3" id="KW-0808">Transferase</keyword>
<sequence>MNYISARLLSTNPNTMMQELLFEGVTREYKAHFCISYFPEDYRYADMKPILHPKELEYYTTLRFERRAQSYLAGRYVAKKAASLLFKEDNMASICIDQGIFYQPIVIYPASSNTQVSITHGGGLAAALAFSERFPLAIDIEKILIKKEFFMSQFTDPEITLIQSLSFANDTAFTVLWTVKEALSKTLKTGLMAPLSIYEVNHMEVKDGVLYSSFANFMQYSAASLIFDTYVCSIVYPKRMPLVVGTLNETLVRFMAISKIPPNKIGGGFFQ</sequence>
<evidence type="ECO:0000313" key="3">
    <source>
        <dbReference type="EMBL" id="NEW04622.1"/>
    </source>
</evidence>
<evidence type="ECO:0000256" key="1">
    <source>
        <dbReference type="ARBA" id="ARBA00022679"/>
    </source>
</evidence>
<dbReference type="GO" id="GO:0000287">
    <property type="term" value="F:magnesium ion binding"/>
    <property type="evidence" value="ECO:0007669"/>
    <property type="project" value="InterPro"/>
</dbReference>
<accession>A0A6G3ZR64</accession>
<dbReference type="InterPro" id="IPR008278">
    <property type="entry name" value="4-PPantetheinyl_Trfase_dom"/>
</dbReference>
<protein>
    <submittedName>
        <fullName evidence="3">4'-phosphopantetheinyl transferase superfamily protein</fullName>
    </submittedName>
</protein>
<comment type="caution">
    <text evidence="3">The sequence shown here is derived from an EMBL/GenBank/DDBJ whole genome shotgun (WGS) entry which is preliminary data.</text>
</comment>
<proteinExistence type="predicted"/>
<organism evidence="3">
    <name type="scientific">Paenibacillus sp. SYP-B3998</name>
    <dbReference type="NCBI Taxonomy" id="2678564"/>
    <lineage>
        <taxon>Bacteria</taxon>
        <taxon>Bacillati</taxon>
        <taxon>Bacillota</taxon>
        <taxon>Bacilli</taxon>
        <taxon>Bacillales</taxon>
        <taxon>Paenibacillaceae</taxon>
        <taxon>Paenibacillus</taxon>
    </lineage>
</organism>
<name>A0A6G3ZR64_9BACL</name>
<dbReference type="Gene3D" id="3.90.470.20">
    <property type="entry name" value="4'-phosphopantetheinyl transferase domain"/>
    <property type="match status" value="2"/>
</dbReference>
<dbReference type="InterPro" id="IPR037143">
    <property type="entry name" value="4-PPantetheinyl_Trfase_dom_sf"/>
</dbReference>
<feature type="domain" description="4'-phosphopantetheinyl transferase" evidence="2">
    <location>
        <begin position="136"/>
        <end position="234"/>
    </location>
</feature>
<dbReference type="SUPFAM" id="SSF56214">
    <property type="entry name" value="4'-phosphopantetheinyl transferase"/>
    <property type="match status" value="2"/>
</dbReference>
<reference evidence="3" key="1">
    <citation type="submission" date="2020-02" db="EMBL/GenBank/DDBJ databases">
        <authorList>
            <person name="Shen X.-R."/>
            <person name="Zhang Y.-X."/>
        </authorList>
    </citation>
    <scope>NUCLEOTIDE SEQUENCE</scope>
    <source>
        <strain evidence="3">SYP-B3998</strain>
    </source>
</reference>
<evidence type="ECO:0000259" key="2">
    <source>
        <dbReference type="Pfam" id="PF01648"/>
    </source>
</evidence>
<dbReference type="EMBL" id="JAAIKC010000001">
    <property type="protein sequence ID" value="NEW04622.1"/>
    <property type="molecule type" value="Genomic_DNA"/>
</dbReference>
<dbReference type="RefSeq" id="WP_163940284.1">
    <property type="nucleotide sequence ID" value="NZ_JAAIKC010000001.1"/>
</dbReference>